<evidence type="ECO:0000259" key="4">
    <source>
        <dbReference type="Pfam" id="PF00330"/>
    </source>
</evidence>
<dbReference type="GO" id="GO:0003994">
    <property type="term" value="F:aconitate hydratase activity"/>
    <property type="evidence" value="ECO:0007669"/>
    <property type="project" value="UniProtKB-EC"/>
</dbReference>
<reference evidence="5 6" key="1">
    <citation type="submission" date="2018-06" db="EMBL/GenBank/DDBJ databases">
        <authorList>
            <consortium name="Pathogen Informatics"/>
            <person name="Doyle S."/>
        </authorList>
    </citation>
    <scope>NUCLEOTIDE SEQUENCE [LARGE SCALE GENOMIC DNA]</scope>
    <source>
        <strain evidence="5 6">NCTC11938</strain>
    </source>
</reference>
<evidence type="ECO:0000256" key="1">
    <source>
        <dbReference type="ARBA" id="ARBA00022723"/>
    </source>
</evidence>
<dbReference type="PANTHER" id="PTHR43160">
    <property type="entry name" value="ACONITATE HYDRATASE B"/>
    <property type="match status" value="1"/>
</dbReference>
<dbReference type="InterPro" id="IPR015931">
    <property type="entry name" value="Acnase/IPM_dHydase_lsu_aba_1/3"/>
</dbReference>
<keyword evidence="5" id="KW-0456">Lyase</keyword>
<evidence type="ECO:0000256" key="2">
    <source>
        <dbReference type="ARBA" id="ARBA00023004"/>
    </source>
</evidence>
<keyword evidence="3" id="KW-0411">Iron-sulfur</keyword>
<protein>
    <submittedName>
        <fullName evidence="5">Bifunctional aconitate hydratase 2/2-methylisocitrate dehydratase</fullName>
        <ecNumber evidence="5">4.2.1.3</ecNumber>
    </submittedName>
</protein>
<evidence type="ECO:0000313" key="5">
    <source>
        <dbReference type="EMBL" id="SUC39522.1"/>
    </source>
</evidence>
<keyword evidence="1" id="KW-0479">Metal-binding</keyword>
<dbReference type="InterPro" id="IPR036008">
    <property type="entry name" value="Aconitase_4Fe-4S_dom"/>
</dbReference>
<organism evidence="5 6">
    <name type="scientific">Proteus mirabilis</name>
    <dbReference type="NCBI Taxonomy" id="584"/>
    <lineage>
        <taxon>Bacteria</taxon>
        <taxon>Pseudomonadati</taxon>
        <taxon>Pseudomonadota</taxon>
        <taxon>Gammaproteobacteria</taxon>
        <taxon>Enterobacterales</taxon>
        <taxon>Morganellaceae</taxon>
        <taxon>Proteus</taxon>
    </lineage>
</organism>
<dbReference type="Gene3D" id="3.30.499.10">
    <property type="entry name" value="Aconitase, domain 3"/>
    <property type="match status" value="1"/>
</dbReference>
<dbReference type="GO" id="GO:0046872">
    <property type="term" value="F:metal ion binding"/>
    <property type="evidence" value="ECO:0007669"/>
    <property type="project" value="UniProtKB-KW"/>
</dbReference>
<dbReference type="SUPFAM" id="SSF53732">
    <property type="entry name" value="Aconitase iron-sulfur domain"/>
    <property type="match status" value="1"/>
</dbReference>
<dbReference type="GO" id="GO:0051539">
    <property type="term" value="F:4 iron, 4 sulfur cluster binding"/>
    <property type="evidence" value="ECO:0007669"/>
    <property type="project" value="TreeGrafter"/>
</dbReference>
<dbReference type="EMBL" id="UGTS01000006">
    <property type="protein sequence ID" value="SUC39522.1"/>
    <property type="molecule type" value="Genomic_DNA"/>
</dbReference>
<dbReference type="GO" id="GO:0005829">
    <property type="term" value="C:cytosol"/>
    <property type="evidence" value="ECO:0007669"/>
    <property type="project" value="TreeGrafter"/>
</dbReference>
<dbReference type="GO" id="GO:0019629">
    <property type="term" value="P:propionate catabolic process, 2-methylcitrate cycle"/>
    <property type="evidence" value="ECO:0007669"/>
    <property type="project" value="TreeGrafter"/>
</dbReference>
<dbReference type="GO" id="GO:0047456">
    <property type="term" value="F:2-methylisocitrate dehydratase activity"/>
    <property type="evidence" value="ECO:0007669"/>
    <property type="project" value="TreeGrafter"/>
</dbReference>
<gene>
    <name evidence="5" type="primary">acnB_3</name>
    <name evidence="5" type="ORF">NCTC11938_03810</name>
</gene>
<dbReference type="AlphaFoldDB" id="A0A379GEZ2"/>
<sequence length="93" mass="10265">MGNQARVADGATVVSTSTRNFPNRLGTGANVYLASAELAAVASLLGRLPEPQEYLDFINKVDETAEDTYRYLNFDQLEQYTDKATQVIFQTTV</sequence>
<evidence type="ECO:0000256" key="3">
    <source>
        <dbReference type="ARBA" id="ARBA00023014"/>
    </source>
</evidence>
<dbReference type="GO" id="GO:0006099">
    <property type="term" value="P:tricarboxylic acid cycle"/>
    <property type="evidence" value="ECO:0007669"/>
    <property type="project" value="TreeGrafter"/>
</dbReference>
<proteinExistence type="predicted"/>
<evidence type="ECO:0000313" key="6">
    <source>
        <dbReference type="Proteomes" id="UP000254191"/>
    </source>
</evidence>
<feature type="domain" description="Aconitase/3-isopropylmalate dehydratase large subunit alpha/beta/alpha" evidence="4">
    <location>
        <begin position="1"/>
        <end position="46"/>
    </location>
</feature>
<dbReference type="Proteomes" id="UP000254191">
    <property type="component" value="Unassembled WGS sequence"/>
</dbReference>
<dbReference type="EC" id="4.2.1.3" evidence="5"/>
<accession>A0A379GEZ2</accession>
<dbReference type="InterPro" id="IPR001030">
    <property type="entry name" value="Acoase/IPM_deHydtase_lsu_aba"/>
</dbReference>
<dbReference type="Pfam" id="PF00330">
    <property type="entry name" value="Aconitase"/>
    <property type="match status" value="1"/>
</dbReference>
<keyword evidence="2" id="KW-0408">Iron</keyword>
<dbReference type="InterPro" id="IPR050926">
    <property type="entry name" value="Aconitase/IPM_isomerase"/>
</dbReference>
<dbReference type="PANTHER" id="PTHR43160:SF4">
    <property type="entry name" value="ACONITATE HYDRATASE B"/>
    <property type="match status" value="1"/>
</dbReference>
<name>A0A379GEZ2_PROMI</name>